<feature type="region of interest" description="Disordered" evidence="1">
    <location>
        <begin position="367"/>
        <end position="389"/>
    </location>
</feature>
<dbReference type="EMBL" id="QFPP01000001">
    <property type="protein sequence ID" value="PZQ78427.1"/>
    <property type="molecule type" value="Genomic_DNA"/>
</dbReference>
<feature type="compositionally biased region" description="Acidic residues" evidence="1">
    <location>
        <begin position="206"/>
        <end position="217"/>
    </location>
</feature>
<evidence type="ECO:0000313" key="2">
    <source>
        <dbReference type="EMBL" id="PZQ78427.1"/>
    </source>
</evidence>
<name>A0A2W5S6M8_VARPD</name>
<sequence>MSNSAIAESFPLEEVGEVVRAILRRKSGMSLRADDARPANVDALELFQDVIARLWERHASVGSDAAGAWDDAAAFAATVTHNAWSDHLRHRHPRRASLRNRLRYFLAHQPRYAVWDPPRGDTLCGLKAWALGGAGAADATRWHAWRDGHARLPRGSLPAGSFERYAAAEWDRLLGALFGQVGAPMPLDAVVNVVARLVGLQEDSFESLDGEDGDDGDSPAARLADADAPGPEAQAEARSLLRQLWAAVRGLKPDYRRAYLLNLPGPGKLRGDIEVFVLHRVADPVAIAEALALAPEQLLAGLASLDLAADERHVLAPLATQAERFEVLWRHLPLADGTIGRMLGLEQQQVINRRMLAMRELTRIMGHGAARPPGPTPAVQSTSRTALPI</sequence>
<reference evidence="2 3" key="1">
    <citation type="submission" date="2017-08" db="EMBL/GenBank/DDBJ databases">
        <title>Infants hospitalized years apart are colonized by the same room-sourced microbial strains.</title>
        <authorList>
            <person name="Brooks B."/>
            <person name="Olm M.R."/>
            <person name="Firek B.A."/>
            <person name="Baker R."/>
            <person name="Thomas B.C."/>
            <person name="Morowitz M.J."/>
            <person name="Banfield J.F."/>
        </authorList>
    </citation>
    <scope>NUCLEOTIDE SEQUENCE [LARGE SCALE GENOMIC DNA]</scope>
    <source>
        <strain evidence="2">S2_005_003_R2_41</strain>
    </source>
</reference>
<dbReference type="Proteomes" id="UP000249135">
    <property type="component" value="Unassembled WGS sequence"/>
</dbReference>
<gene>
    <name evidence="2" type="ORF">DI563_00155</name>
</gene>
<proteinExistence type="predicted"/>
<feature type="region of interest" description="Disordered" evidence="1">
    <location>
        <begin position="206"/>
        <end position="229"/>
    </location>
</feature>
<protein>
    <submittedName>
        <fullName evidence="2">Uncharacterized protein</fullName>
    </submittedName>
</protein>
<organism evidence="2 3">
    <name type="scientific">Variovorax paradoxus</name>
    <dbReference type="NCBI Taxonomy" id="34073"/>
    <lineage>
        <taxon>Bacteria</taxon>
        <taxon>Pseudomonadati</taxon>
        <taxon>Pseudomonadota</taxon>
        <taxon>Betaproteobacteria</taxon>
        <taxon>Burkholderiales</taxon>
        <taxon>Comamonadaceae</taxon>
        <taxon>Variovorax</taxon>
    </lineage>
</organism>
<feature type="compositionally biased region" description="Polar residues" evidence="1">
    <location>
        <begin position="378"/>
        <end position="389"/>
    </location>
</feature>
<accession>A0A2W5S6M8</accession>
<evidence type="ECO:0000256" key="1">
    <source>
        <dbReference type="SAM" id="MobiDB-lite"/>
    </source>
</evidence>
<evidence type="ECO:0000313" key="3">
    <source>
        <dbReference type="Proteomes" id="UP000249135"/>
    </source>
</evidence>
<dbReference type="AlphaFoldDB" id="A0A2W5S6M8"/>
<comment type="caution">
    <text evidence="2">The sequence shown here is derived from an EMBL/GenBank/DDBJ whole genome shotgun (WGS) entry which is preliminary data.</text>
</comment>